<dbReference type="PANTHER" id="PTHR36439">
    <property type="entry name" value="BLL4334 PROTEIN"/>
    <property type="match status" value="1"/>
</dbReference>
<dbReference type="PANTHER" id="PTHR36439:SF1">
    <property type="entry name" value="DUF1697 DOMAIN-CONTAINING PROTEIN"/>
    <property type="match status" value="1"/>
</dbReference>
<dbReference type="Gene3D" id="3.30.70.1260">
    <property type="entry name" value="bacterial protein sp0830 like"/>
    <property type="match status" value="1"/>
</dbReference>
<dbReference type="SUPFAM" id="SSF160379">
    <property type="entry name" value="SP0830-like"/>
    <property type="match status" value="1"/>
</dbReference>
<reference evidence="1 2" key="1">
    <citation type="submission" date="2018-09" db="EMBL/GenBank/DDBJ databases">
        <title>Novel species of Cryobacterium.</title>
        <authorList>
            <person name="Liu Q."/>
            <person name="Xin Y.-H."/>
        </authorList>
    </citation>
    <scope>NUCLEOTIDE SEQUENCE [LARGE SCALE GENOMIC DNA]</scope>
    <source>
        <strain evidence="1 2">Hh39</strain>
    </source>
</reference>
<organism evidence="1 2">
    <name type="scientific">Cryobacterium melibiosiphilum</name>
    <dbReference type="NCBI Taxonomy" id="995039"/>
    <lineage>
        <taxon>Bacteria</taxon>
        <taxon>Bacillati</taxon>
        <taxon>Actinomycetota</taxon>
        <taxon>Actinomycetes</taxon>
        <taxon>Micrococcales</taxon>
        <taxon>Microbacteriaceae</taxon>
        <taxon>Cryobacterium</taxon>
    </lineage>
</organism>
<proteinExistence type="predicted"/>
<accession>A0A3A5MR35</accession>
<dbReference type="RefSeq" id="WP_119973360.1">
    <property type="nucleotide sequence ID" value="NZ_JBHSQA010000019.1"/>
</dbReference>
<dbReference type="Proteomes" id="UP000272015">
    <property type="component" value="Unassembled WGS sequence"/>
</dbReference>
<gene>
    <name evidence="1" type="ORF">D6T64_06525</name>
</gene>
<protein>
    <submittedName>
        <fullName evidence="1">DUF1697 domain-containing protein</fullName>
    </submittedName>
</protein>
<evidence type="ECO:0000313" key="2">
    <source>
        <dbReference type="Proteomes" id="UP000272015"/>
    </source>
</evidence>
<evidence type="ECO:0000313" key="1">
    <source>
        <dbReference type="EMBL" id="RJT89473.1"/>
    </source>
</evidence>
<dbReference type="PIRSF" id="PIRSF008502">
    <property type="entry name" value="UCP008502"/>
    <property type="match status" value="1"/>
</dbReference>
<dbReference type="EMBL" id="QZVS01000072">
    <property type="protein sequence ID" value="RJT89473.1"/>
    <property type="molecule type" value="Genomic_DNA"/>
</dbReference>
<keyword evidence="2" id="KW-1185">Reference proteome</keyword>
<dbReference type="InterPro" id="IPR012545">
    <property type="entry name" value="DUF1697"/>
</dbReference>
<name>A0A3A5MR35_9MICO</name>
<dbReference type="OrthoDB" id="9806494at2"/>
<sequence length="180" mass="20139">MTRYIALLRGINVNGITITMTDLADTFTDLGYTDVKTVLASGNVIFSIDKPLADHDELAALKARIEAALTARFDYEAWIVLIDHETLDRVVRAYPFDEKHAAWHPYVMFSSEPGHLSELAGHARELDAADERVELGHGVLYWEVKKAVGVKSAFSKKSGKVKYRATTTTRNLHTLHTLLE</sequence>
<dbReference type="Gene3D" id="3.30.70.1280">
    <property type="entry name" value="SP0830-like domains"/>
    <property type="match status" value="1"/>
</dbReference>
<dbReference type="Pfam" id="PF08002">
    <property type="entry name" value="DUF1697"/>
    <property type="match status" value="1"/>
</dbReference>
<comment type="caution">
    <text evidence="1">The sequence shown here is derived from an EMBL/GenBank/DDBJ whole genome shotgun (WGS) entry which is preliminary data.</text>
</comment>
<dbReference type="AlphaFoldDB" id="A0A3A5MR35"/>